<evidence type="ECO:0000313" key="4">
    <source>
        <dbReference type="Proteomes" id="UP001163878"/>
    </source>
</evidence>
<organism evidence="3 4">
    <name type="scientific">Streptomyces peucetius</name>
    <dbReference type="NCBI Taxonomy" id="1950"/>
    <lineage>
        <taxon>Bacteria</taxon>
        <taxon>Bacillati</taxon>
        <taxon>Actinomycetota</taxon>
        <taxon>Actinomycetes</taxon>
        <taxon>Kitasatosporales</taxon>
        <taxon>Streptomycetaceae</taxon>
        <taxon>Streptomyces</taxon>
    </lineage>
</organism>
<dbReference type="RefSeq" id="WP_264246456.1">
    <property type="nucleotide sequence ID" value="NZ_CP107567.1"/>
</dbReference>
<evidence type="ECO:0000256" key="2">
    <source>
        <dbReference type="SAM" id="Phobius"/>
    </source>
</evidence>
<feature type="region of interest" description="Disordered" evidence="1">
    <location>
        <begin position="83"/>
        <end position="108"/>
    </location>
</feature>
<keyword evidence="4" id="KW-1185">Reference proteome</keyword>
<sequence length="362" mass="37962">MSPRPSSPAAGLDPAGSWRPPPGVSTTVFVRTVVTHLVCFVLALAVLAAAAGGTAAAPVLFCALLLGSGVALSLRLRRLRERASTPRRPRTVAATPGHALPPAPPLSGHRAAEQAVTRYGELLARRPLDGGVHAADWQIALDVYEEAKRAEPGLVPQILARGHGALKRLSAGDGDDRERENDPALWSRGSGSATVRMPRPEGWTGKCLLAFEGSSPSGFLVCARVGRRGRRAVKLASREHGPALVRVPAPAAPVEGAVTIEISTDGPWRAALLPARQARALDGTVHGDASEVLLNRAGHRLATFEHRGDGDFAIREPHAHDPRAGRLIAEGEGRSSLRLGLHGIGAVFVDSDDAWSVTVSGT</sequence>
<dbReference type="EMBL" id="CP107567">
    <property type="protein sequence ID" value="UYQ63812.1"/>
    <property type="molecule type" value="Genomic_DNA"/>
</dbReference>
<accession>A0ABY6ID79</accession>
<protein>
    <submittedName>
        <fullName evidence="3">Uncharacterized protein</fullName>
    </submittedName>
</protein>
<evidence type="ECO:0000256" key="1">
    <source>
        <dbReference type="SAM" id="MobiDB-lite"/>
    </source>
</evidence>
<name>A0ABY6ID79_STRPE</name>
<keyword evidence="2" id="KW-1133">Transmembrane helix</keyword>
<reference evidence="3" key="1">
    <citation type="submission" date="2022-10" db="EMBL/GenBank/DDBJ databases">
        <title>Cytochrome P450 Catalyzes Benzene Ring Formation in the Biosynthesis of Trialkyl-Substituted Aromatic Polyketides.</title>
        <authorList>
            <person name="Zhao E."/>
            <person name="Ge H."/>
        </authorList>
    </citation>
    <scope>NUCLEOTIDE SEQUENCE</scope>
    <source>
        <strain evidence="3">NA0869</strain>
    </source>
</reference>
<feature type="transmembrane region" description="Helical" evidence="2">
    <location>
        <begin position="55"/>
        <end position="74"/>
    </location>
</feature>
<dbReference type="Proteomes" id="UP001163878">
    <property type="component" value="Chromosome"/>
</dbReference>
<feature type="region of interest" description="Disordered" evidence="1">
    <location>
        <begin position="169"/>
        <end position="198"/>
    </location>
</feature>
<gene>
    <name evidence="3" type="ORF">OGH68_21710</name>
</gene>
<proteinExistence type="predicted"/>
<keyword evidence="2" id="KW-0812">Transmembrane</keyword>
<evidence type="ECO:0000313" key="3">
    <source>
        <dbReference type="EMBL" id="UYQ63812.1"/>
    </source>
</evidence>
<feature type="transmembrane region" description="Helical" evidence="2">
    <location>
        <begin position="28"/>
        <end position="49"/>
    </location>
</feature>
<keyword evidence="2" id="KW-0472">Membrane</keyword>